<evidence type="ECO:0000256" key="1">
    <source>
        <dbReference type="ARBA" id="ARBA00010578"/>
    </source>
</evidence>
<comment type="similarity">
    <text evidence="1 4">Belongs to the SEC5 family.</text>
</comment>
<proteinExistence type="inferred from homology"/>
<keyword evidence="2 4" id="KW-0813">Transport</keyword>
<accession>A0A4P9ZSH3</accession>
<feature type="non-terminal residue" evidence="6">
    <location>
        <position position="1"/>
    </location>
</feature>
<organism evidence="6 7">
    <name type="scientific">Dimargaris cristalligena</name>
    <dbReference type="NCBI Taxonomy" id="215637"/>
    <lineage>
        <taxon>Eukaryota</taxon>
        <taxon>Fungi</taxon>
        <taxon>Fungi incertae sedis</taxon>
        <taxon>Zoopagomycota</taxon>
        <taxon>Kickxellomycotina</taxon>
        <taxon>Dimargaritomycetes</taxon>
        <taxon>Dimargaritales</taxon>
        <taxon>Dimargaritaceae</taxon>
        <taxon>Dimargaris</taxon>
    </lineage>
</organism>
<evidence type="ECO:0000256" key="3">
    <source>
        <dbReference type="ARBA" id="ARBA00022483"/>
    </source>
</evidence>
<comment type="subunit">
    <text evidence="4">Component of the exocyst complex.</text>
</comment>
<comment type="function">
    <text evidence="4">Component of the exocyst complex involved in the docking of exocytic vesicles with fusion sites on the plasma membrane.</text>
</comment>
<keyword evidence="7" id="KW-1185">Reference proteome</keyword>
<dbReference type="Pfam" id="PF15469">
    <property type="entry name" value="Sec5"/>
    <property type="match status" value="1"/>
</dbReference>
<name>A0A4P9ZSH3_9FUNG</name>
<dbReference type="GO" id="GO:0000145">
    <property type="term" value="C:exocyst"/>
    <property type="evidence" value="ECO:0007669"/>
    <property type="project" value="UniProtKB-UniRule"/>
</dbReference>
<reference evidence="7" key="1">
    <citation type="journal article" date="2018" name="Nat. Microbiol.">
        <title>Leveraging single-cell genomics to expand the fungal tree of life.</title>
        <authorList>
            <person name="Ahrendt S.R."/>
            <person name="Quandt C.A."/>
            <person name="Ciobanu D."/>
            <person name="Clum A."/>
            <person name="Salamov A."/>
            <person name="Andreopoulos B."/>
            <person name="Cheng J.F."/>
            <person name="Woyke T."/>
            <person name="Pelin A."/>
            <person name="Henrissat B."/>
            <person name="Reynolds N.K."/>
            <person name="Benny G.L."/>
            <person name="Smith M.E."/>
            <person name="James T.Y."/>
            <person name="Grigoriev I.V."/>
        </authorList>
    </citation>
    <scope>NUCLEOTIDE SEQUENCE [LARGE SCALE GENOMIC DNA]</scope>
    <source>
        <strain evidence="7">RSA 468</strain>
    </source>
</reference>
<evidence type="ECO:0000256" key="2">
    <source>
        <dbReference type="ARBA" id="ARBA00022448"/>
    </source>
</evidence>
<dbReference type="Proteomes" id="UP000268162">
    <property type="component" value="Unassembled WGS sequence"/>
</dbReference>
<dbReference type="InterPro" id="IPR029175">
    <property type="entry name" value="EXOC2/Sec5"/>
</dbReference>
<protein>
    <recommendedName>
        <fullName evidence="4">Exocyst complex component SEC5</fullName>
    </recommendedName>
</protein>
<dbReference type="AlphaFoldDB" id="A0A4P9ZSH3"/>
<dbReference type="STRING" id="215637.A0A4P9ZSH3"/>
<dbReference type="PANTHER" id="PTHR13043">
    <property type="entry name" value="EXOCYST COMPLEX COMPONENT SEC5"/>
    <property type="match status" value="1"/>
</dbReference>
<dbReference type="PANTHER" id="PTHR13043:SF1">
    <property type="entry name" value="EXOCYST COMPLEX COMPONENT 2"/>
    <property type="match status" value="1"/>
</dbReference>
<keyword evidence="4" id="KW-0653">Protein transport</keyword>
<feature type="domain" description="Exocyst complex component EXOC2/Sec5 N-terminal" evidence="5">
    <location>
        <begin position="1"/>
        <end position="142"/>
    </location>
</feature>
<sequence>FVHAEVTAITVQPGPLLTRTLETLCTNLTQELLEAFRQIDQFSEGGLLQAILEIDLCEFALGAFLTTEARQNIHLLKTYLQDTYQRNAPLLPTTNAASSNGRDARGSYATAESLAVDPIHWQTIRQLLAQVQQRTSMQFRCLMADGVVM</sequence>
<gene>
    <name evidence="6" type="ORF">BJ085DRAFT_36851</name>
</gene>
<dbReference type="EMBL" id="ML002874">
    <property type="protein sequence ID" value="RKP35420.1"/>
    <property type="molecule type" value="Genomic_DNA"/>
</dbReference>
<dbReference type="GO" id="GO:0015031">
    <property type="term" value="P:protein transport"/>
    <property type="evidence" value="ECO:0007669"/>
    <property type="project" value="UniProtKB-KW"/>
</dbReference>
<dbReference type="GO" id="GO:0006887">
    <property type="term" value="P:exocytosis"/>
    <property type="evidence" value="ECO:0007669"/>
    <property type="project" value="UniProtKB-KW"/>
</dbReference>
<evidence type="ECO:0000259" key="5">
    <source>
        <dbReference type="Pfam" id="PF15469"/>
    </source>
</evidence>
<evidence type="ECO:0000313" key="6">
    <source>
        <dbReference type="EMBL" id="RKP35420.1"/>
    </source>
</evidence>
<evidence type="ECO:0000313" key="7">
    <source>
        <dbReference type="Proteomes" id="UP000268162"/>
    </source>
</evidence>
<evidence type="ECO:0000256" key="4">
    <source>
        <dbReference type="RuleBase" id="RU365069"/>
    </source>
</evidence>
<keyword evidence="3 4" id="KW-0268">Exocytosis</keyword>
<dbReference type="GO" id="GO:0006893">
    <property type="term" value="P:Golgi to plasma membrane transport"/>
    <property type="evidence" value="ECO:0007669"/>
    <property type="project" value="UniProtKB-UniRule"/>
</dbReference>
<dbReference type="InterPro" id="IPR039481">
    <property type="entry name" value="EXOC2/Sec5_N_dom"/>
</dbReference>